<evidence type="ECO:0000313" key="2">
    <source>
        <dbReference type="EMBL" id="SLN73931.1"/>
    </source>
</evidence>
<dbReference type="GO" id="GO:0005737">
    <property type="term" value="C:cytoplasm"/>
    <property type="evidence" value="ECO:0007669"/>
    <property type="project" value="TreeGrafter"/>
</dbReference>
<reference evidence="2 3" key="1">
    <citation type="submission" date="2017-03" db="EMBL/GenBank/DDBJ databases">
        <authorList>
            <person name="Afonso C.L."/>
            <person name="Miller P.J."/>
            <person name="Scott M.A."/>
            <person name="Spackman E."/>
            <person name="Goraichik I."/>
            <person name="Dimitrov K.M."/>
            <person name="Suarez D.L."/>
            <person name="Swayne D.E."/>
        </authorList>
    </citation>
    <scope>NUCLEOTIDE SEQUENCE [LARGE SCALE GENOMIC DNA]</scope>
    <source>
        <strain evidence="2 3">CECT 7639</strain>
    </source>
</reference>
<dbReference type="EMBL" id="FWFO01000009">
    <property type="protein sequence ID" value="SLN73931.1"/>
    <property type="molecule type" value="Genomic_DNA"/>
</dbReference>
<accession>A0A1Y5U1C6</accession>
<evidence type="ECO:0000259" key="1">
    <source>
        <dbReference type="Pfam" id="PF00149"/>
    </source>
</evidence>
<dbReference type="Proteomes" id="UP000193077">
    <property type="component" value="Unassembled WGS sequence"/>
</dbReference>
<proteinExistence type="predicted"/>
<dbReference type="CDD" id="cd00144">
    <property type="entry name" value="MPP_PPP_family"/>
    <property type="match status" value="1"/>
</dbReference>
<dbReference type="Gene3D" id="3.60.21.10">
    <property type="match status" value="1"/>
</dbReference>
<evidence type="ECO:0000313" key="3">
    <source>
        <dbReference type="Proteomes" id="UP000193077"/>
    </source>
</evidence>
<dbReference type="InterPro" id="IPR029052">
    <property type="entry name" value="Metallo-depent_PP-like"/>
</dbReference>
<dbReference type="GO" id="GO:0004081">
    <property type="term" value="F:bis(5'-nucleosyl)-tetraphosphatase (asymmetrical) activity"/>
    <property type="evidence" value="ECO:0007669"/>
    <property type="project" value="UniProtKB-EC"/>
</dbReference>
<dbReference type="PANTHER" id="PTHR42850">
    <property type="entry name" value="METALLOPHOSPHOESTERASE"/>
    <property type="match status" value="1"/>
</dbReference>
<dbReference type="GO" id="GO:0016791">
    <property type="term" value="F:phosphatase activity"/>
    <property type="evidence" value="ECO:0007669"/>
    <property type="project" value="TreeGrafter"/>
</dbReference>
<dbReference type="GO" id="GO:0110154">
    <property type="term" value="P:RNA decapping"/>
    <property type="evidence" value="ECO:0007669"/>
    <property type="project" value="TreeGrafter"/>
</dbReference>
<keyword evidence="2" id="KW-0378">Hydrolase</keyword>
<name>A0A1Y5U1C6_9RHOB</name>
<dbReference type="GO" id="GO:0008803">
    <property type="term" value="F:bis(5'-nucleosyl)-tetraphosphatase (symmetrical) activity"/>
    <property type="evidence" value="ECO:0007669"/>
    <property type="project" value="TreeGrafter"/>
</dbReference>
<dbReference type="EC" id="3.6.1.17" evidence="2"/>
<organism evidence="2 3">
    <name type="scientific">Falsiruegeria litorea R37</name>
    <dbReference type="NCBI Taxonomy" id="1200284"/>
    <lineage>
        <taxon>Bacteria</taxon>
        <taxon>Pseudomonadati</taxon>
        <taxon>Pseudomonadota</taxon>
        <taxon>Alphaproteobacteria</taxon>
        <taxon>Rhodobacterales</taxon>
        <taxon>Roseobacteraceae</taxon>
        <taxon>Falsiruegeria</taxon>
    </lineage>
</organism>
<dbReference type="SUPFAM" id="SSF56300">
    <property type="entry name" value="Metallo-dependent phosphatases"/>
    <property type="match status" value="1"/>
</dbReference>
<protein>
    <submittedName>
        <fullName evidence="2">Bis(5'-nucleosyl)-tetraphosphatase PrpE [asymmetrical]</fullName>
        <ecNumber evidence="2">3.6.1.17</ecNumber>
    </submittedName>
</protein>
<dbReference type="InterPro" id="IPR004843">
    <property type="entry name" value="Calcineurin-like_PHP"/>
</dbReference>
<gene>
    <name evidence="2" type="primary">prpE</name>
    <name evidence="2" type="ORF">TRL7639_04470</name>
</gene>
<dbReference type="InterPro" id="IPR050126">
    <property type="entry name" value="Ap4A_hydrolase"/>
</dbReference>
<sequence length="271" mass="29779">MRAPVWTPHAGSYISLCMSLLKRLFSGKPKAVPFTAELAPDTPFYVVGDVHGRMDLLEKLLAKIDAEDGAMDVPLVFVGDYIDRGEQSAQVLRHVHGLYQSADRQVICLTGNHEDMLLKFLEDPAERGARWLRYGGLQTLFSFDVGAISDKSSEGAMEQARNALEDAMGPELIKWLEDMPTSWQSGNIAVVHAGADPAEPILDQSPRILKWGHPDFRHKTRSDGTWVVHGHTIVDQANATDGRIATDTGAFATGKLTAAYIEPGDIRFIQA</sequence>
<feature type="domain" description="Calcineurin-like phosphoesterase" evidence="1">
    <location>
        <begin position="43"/>
        <end position="233"/>
    </location>
</feature>
<dbReference type="PANTHER" id="PTHR42850:SF4">
    <property type="entry name" value="ZINC-DEPENDENT ENDOPOLYPHOSPHATASE"/>
    <property type="match status" value="1"/>
</dbReference>
<dbReference type="AlphaFoldDB" id="A0A1Y5U1C6"/>
<dbReference type="Pfam" id="PF00149">
    <property type="entry name" value="Metallophos"/>
    <property type="match status" value="1"/>
</dbReference>
<keyword evidence="3" id="KW-1185">Reference proteome</keyword>